<evidence type="ECO:0000256" key="1">
    <source>
        <dbReference type="SAM" id="MobiDB-lite"/>
    </source>
</evidence>
<dbReference type="Gene3D" id="3.40.50.300">
    <property type="entry name" value="P-loop containing nucleotide triphosphate hydrolases"/>
    <property type="match status" value="1"/>
</dbReference>
<dbReference type="GO" id="GO:0005525">
    <property type="term" value="F:GTP binding"/>
    <property type="evidence" value="ECO:0007669"/>
    <property type="project" value="InterPro"/>
</dbReference>
<dbReference type="AlphaFoldDB" id="A0A7S4F813"/>
<feature type="region of interest" description="Disordered" evidence="1">
    <location>
        <begin position="396"/>
        <end position="450"/>
    </location>
</feature>
<dbReference type="InterPro" id="IPR027417">
    <property type="entry name" value="P-loop_NTPase"/>
</dbReference>
<sequence>MAACSVRAARRVQLALHRRKELAIFEESVSHHLSFRSLASETMGMPQRLVGAYAAASQARKVIAATIPASECRFTATRSLLRPHRRQPLQQLVMQPRRVCHSILGRHYSSGARSAQPDPPAQSANTSDDAAETADEQTRQPRRGFLVRNDRNDVKVLRCETSRDLQDAMEQLRALPHFCAAGETNAGKSSMLNHLMKKQLARSSSVSCKTRTVDMFELNSRLVVTDLPGIPSRDHQGVVQWERDYEPLVFEYLRECTSLRALLYLHDIRWKVSPAARDFLRRVRGFGVPILLVLTKDDKLVAQATESASAAKMEAEMRLRLTTRTRRAMNFNGLHVHYSVVSALPKGRSGRRTLLRLLEQMVAADSREDCARILAAIAAKKQAAIAGDKQAAIAGGAHDGAQAASSPPHTREGAEQALGRHAQQHPQQPPQQPPGAAAAAAATQPASVHA</sequence>
<accession>A0A7S4F813</accession>
<evidence type="ECO:0000259" key="2">
    <source>
        <dbReference type="Pfam" id="PF01926"/>
    </source>
</evidence>
<proteinExistence type="predicted"/>
<dbReference type="InterPro" id="IPR006073">
    <property type="entry name" value="GTP-bd"/>
</dbReference>
<evidence type="ECO:0000313" key="3">
    <source>
        <dbReference type="EMBL" id="CAE0778575.1"/>
    </source>
</evidence>
<feature type="compositionally biased region" description="Low complexity" evidence="1">
    <location>
        <begin position="434"/>
        <end position="450"/>
    </location>
</feature>
<dbReference type="PANTHER" id="PTHR11649">
    <property type="entry name" value="MSS1/TRME-RELATED GTP-BINDING PROTEIN"/>
    <property type="match status" value="1"/>
</dbReference>
<organism evidence="3">
    <name type="scientific">Chrysotila carterae</name>
    <name type="common">Marine alga</name>
    <name type="synonym">Syracosphaera carterae</name>
    <dbReference type="NCBI Taxonomy" id="13221"/>
    <lineage>
        <taxon>Eukaryota</taxon>
        <taxon>Haptista</taxon>
        <taxon>Haptophyta</taxon>
        <taxon>Prymnesiophyceae</taxon>
        <taxon>Isochrysidales</taxon>
        <taxon>Isochrysidaceae</taxon>
        <taxon>Chrysotila</taxon>
    </lineage>
</organism>
<dbReference type="PANTHER" id="PTHR11649:SF13">
    <property type="entry name" value="ENGB-TYPE G DOMAIN-CONTAINING PROTEIN"/>
    <property type="match status" value="1"/>
</dbReference>
<dbReference type="EMBL" id="HBIZ01048773">
    <property type="protein sequence ID" value="CAE0778575.1"/>
    <property type="molecule type" value="Transcribed_RNA"/>
</dbReference>
<gene>
    <name evidence="3" type="ORF">PCAR00345_LOCUS31214</name>
</gene>
<feature type="region of interest" description="Disordered" evidence="1">
    <location>
        <begin position="109"/>
        <end position="147"/>
    </location>
</feature>
<reference evidence="3" key="1">
    <citation type="submission" date="2021-01" db="EMBL/GenBank/DDBJ databases">
        <authorList>
            <person name="Corre E."/>
            <person name="Pelletier E."/>
            <person name="Niang G."/>
            <person name="Scheremetjew M."/>
            <person name="Finn R."/>
            <person name="Kale V."/>
            <person name="Holt S."/>
            <person name="Cochrane G."/>
            <person name="Meng A."/>
            <person name="Brown T."/>
            <person name="Cohen L."/>
        </authorList>
    </citation>
    <scope>NUCLEOTIDE SEQUENCE</scope>
    <source>
        <strain evidence="3">CCMP645</strain>
    </source>
</reference>
<name>A0A7S4F813_CHRCT</name>
<protein>
    <recommendedName>
        <fullName evidence="2">G domain-containing protein</fullName>
    </recommendedName>
</protein>
<dbReference type="Pfam" id="PF01926">
    <property type="entry name" value="MMR_HSR1"/>
    <property type="match status" value="1"/>
</dbReference>
<dbReference type="SUPFAM" id="SSF52540">
    <property type="entry name" value="P-loop containing nucleoside triphosphate hydrolases"/>
    <property type="match status" value="1"/>
</dbReference>
<feature type="domain" description="G" evidence="2">
    <location>
        <begin position="180"/>
        <end position="296"/>
    </location>
</feature>